<feature type="transmembrane region" description="Helical" evidence="5">
    <location>
        <begin position="261"/>
        <end position="280"/>
    </location>
</feature>
<feature type="transmembrane region" description="Helical" evidence="5">
    <location>
        <begin position="237"/>
        <end position="255"/>
    </location>
</feature>
<dbReference type="EMBL" id="AP011529">
    <property type="protein sequence ID" value="BAI81111.1"/>
    <property type="molecule type" value="Genomic_DNA"/>
</dbReference>
<dbReference type="Proteomes" id="UP000001520">
    <property type="component" value="Chromosome"/>
</dbReference>
<feature type="transmembrane region" description="Helical" evidence="5">
    <location>
        <begin position="143"/>
        <end position="166"/>
    </location>
</feature>
<feature type="transmembrane region" description="Helical" evidence="5">
    <location>
        <begin position="353"/>
        <end position="373"/>
    </location>
</feature>
<dbReference type="GO" id="GO:1902600">
    <property type="term" value="P:proton transmembrane transport"/>
    <property type="evidence" value="ECO:0007669"/>
    <property type="project" value="InterPro"/>
</dbReference>
<feature type="transmembrane region" description="Helical" evidence="5">
    <location>
        <begin position="317"/>
        <end position="341"/>
    </location>
</feature>
<comment type="subcellular location">
    <subcellularLocation>
        <location evidence="1">Membrane</location>
        <topology evidence="1">Multi-pass membrane protein</topology>
    </subcellularLocation>
</comment>
<dbReference type="HOGENOM" id="CLU_031031_2_0_0"/>
<dbReference type="OrthoDB" id="9783404at2"/>
<sequence length="412" mass="45895">MKIAKNTILIALLIFLTILLINFYEVHYTLKIGISFLISLIVAETLYDIGIPRLSSFLTMGLLLGPNILNIFDYGLLNKMKFLDNIALGLIALVAGCEIDFKKDLESFIRYGKYTFLQILIMSLISIPVLYIIFLLLSKEFALLAPVIFLTIIFNATSPSTTIAIIKETKSNNELSHLVLTSAIIKDIALILLFTAALSFFAANKDSSVALVIFHETLSILSGIILGFIIKYYVKFIKINLGSFLLIILITIGFITEYFHLNNLLLFLIAGIIINNFSNYGKLLNEITEQNFELILLIFFFSAGASIDIFALKTMLFITIVLVFIRIAILYISSISAGKLFNIDDKVAKYSTLGFISQAGVSLGFAKIISYNFAWGKDFGTLLFAMIGLNQIAGPLLFKLALSNFHKSDKQN</sequence>
<dbReference type="RefSeq" id="WP_013008357.1">
    <property type="nucleotide sequence ID" value="NC_013939.1"/>
</dbReference>
<dbReference type="AlphaFoldDB" id="D3P8S1"/>
<evidence type="ECO:0000256" key="5">
    <source>
        <dbReference type="SAM" id="Phobius"/>
    </source>
</evidence>
<keyword evidence="4 5" id="KW-0472">Membrane</keyword>
<dbReference type="eggNOG" id="COG0475">
    <property type="taxonomic scope" value="Bacteria"/>
</dbReference>
<dbReference type="Gene3D" id="1.20.1530.20">
    <property type="match status" value="1"/>
</dbReference>
<keyword evidence="2 5" id="KW-0812">Transmembrane</keyword>
<dbReference type="GO" id="GO:0015297">
    <property type="term" value="F:antiporter activity"/>
    <property type="evidence" value="ECO:0007669"/>
    <property type="project" value="InterPro"/>
</dbReference>
<feature type="transmembrane region" description="Helical" evidence="5">
    <location>
        <begin position="379"/>
        <end position="402"/>
    </location>
</feature>
<evidence type="ECO:0000256" key="4">
    <source>
        <dbReference type="ARBA" id="ARBA00023136"/>
    </source>
</evidence>
<accession>D3P8S1</accession>
<feature type="domain" description="Cation/H+ exchanger transmembrane" evidence="6">
    <location>
        <begin position="36"/>
        <end position="386"/>
    </location>
</feature>
<feature type="transmembrane region" description="Helical" evidence="5">
    <location>
        <begin position="292"/>
        <end position="311"/>
    </location>
</feature>
<evidence type="ECO:0000256" key="3">
    <source>
        <dbReference type="ARBA" id="ARBA00022989"/>
    </source>
</evidence>
<evidence type="ECO:0000259" key="6">
    <source>
        <dbReference type="Pfam" id="PF00999"/>
    </source>
</evidence>
<evidence type="ECO:0000313" key="8">
    <source>
        <dbReference type="Proteomes" id="UP000001520"/>
    </source>
</evidence>
<feature type="transmembrane region" description="Helical" evidence="5">
    <location>
        <begin position="113"/>
        <end position="137"/>
    </location>
</feature>
<feature type="transmembrane region" description="Helical" evidence="5">
    <location>
        <begin position="7"/>
        <end position="24"/>
    </location>
</feature>
<feature type="transmembrane region" description="Helical" evidence="5">
    <location>
        <begin position="54"/>
        <end position="76"/>
    </location>
</feature>
<dbReference type="PANTHER" id="PTHR43021:SF2">
    <property type="entry name" value="CATION_H+ EXCHANGER DOMAIN-CONTAINING PROTEIN"/>
    <property type="match status" value="1"/>
</dbReference>
<keyword evidence="8" id="KW-1185">Reference proteome</keyword>
<dbReference type="PANTHER" id="PTHR43021">
    <property type="entry name" value="NA(+)/H(+) ANTIPORTER-RELATED"/>
    <property type="match status" value="1"/>
</dbReference>
<name>D3P8S1_DEFDS</name>
<organism evidence="7 8">
    <name type="scientific">Deferribacter desulfuricans (strain DSM 14783 / JCM 11476 / NBRC 101012 / SSM1)</name>
    <dbReference type="NCBI Taxonomy" id="639282"/>
    <lineage>
        <taxon>Bacteria</taxon>
        <taxon>Pseudomonadati</taxon>
        <taxon>Deferribacterota</taxon>
        <taxon>Deferribacteres</taxon>
        <taxon>Deferribacterales</taxon>
        <taxon>Deferribacteraceae</taxon>
        <taxon>Deferribacter</taxon>
    </lineage>
</organism>
<proteinExistence type="predicted"/>
<gene>
    <name evidence="7" type="ordered locus">DEFDS_1655</name>
</gene>
<evidence type="ECO:0000256" key="1">
    <source>
        <dbReference type="ARBA" id="ARBA00004141"/>
    </source>
</evidence>
<reference evidence="7 8" key="1">
    <citation type="journal article" date="2010" name="DNA Res.">
        <title>Bacterial lifestyle in a deep-sea hydrothermal vent chimney revealed by the genome sequence of the thermophilic bacterium Deferribacter desulfuricans SSM1.</title>
        <authorList>
            <person name="Takaki Y."/>
            <person name="Shimamura S."/>
            <person name="Nakagawa S."/>
            <person name="Fukuhara Y."/>
            <person name="Horikawa H."/>
            <person name="Ankai A."/>
            <person name="Harada T."/>
            <person name="Hosoyama A."/>
            <person name="Oguchi A."/>
            <person name="Fukui S."/>
            <person name="Fujita N."/>
            <person name="Takami H."/>
            <person name="Takai K."/>
        </authorList>
    </citation>
    <scope>NUCLEOTIDE SEQUENCE [LARGE SCALE GENOMIC DNA]</scope>
    <source>
        <strain evidence="8">DSM 14783 / JCM 11476 / NBRC 101012 / SSM1</strain>
    </source>
</reference>
<feature type="transmembrane region" description="Helical" evidence="5">
    <location>
        <begin position="209"/>
        <end position="230"/>
    </location>
</feature>
<protein>
    <recommendedName>
        <fullName evidence="6">Cation/H+ exchanger transmembrane domain-containing protein</fullName>
    </recommendedName>
</protein>
<dbReference type="KEGG" id="ddf:DEFDS_1655"/>
<dbReference type="GO" id="GO:0016020">
    <property type="term" value="C:membrane"/>
    <property type="evidence" value="ECO:0007669"/>
    <property type="project" value="UniProtKB-SubCell"/>
</dbReference>
<evidence type="ECO:0000256" key="2">
    <source>
        <dbReference type="ARBA" id="ARBA00022692"/>
    </source>
</evidence>
<evidence type="ECO:0000313" key="7">
    <source>
        <dbReference type="EMBL" id="BAI81111.1"/>
    </source>
</evidence>
<keyword evidence="3 5" id="KW-1133">Transmembrane helix</keyword>
<dbReference type="Pfam" id="PF00999">
    <property type="entry name" value="Na_H_Exchanger"/>
    <property type="match status" value="1"/>
</dbReference>
<dbReference type="STRING" id="639282.DEFDS_1655"/>
<feature type="transmembrane region" description="Helical" evidence="5">
    <location>
        <begin position="178"/>
        <end position="203"/>
    </location>
</feature>
<dbReference type="InterPro" id="IPR006153">
    <property type="entry name" value="Cation/H_exchanger_TM"/>
</dbReference>
<dbReference type="InterPro" id="IPR038770">
    <property type="entry name" value="Na+/solute_symporter_sf"/>
</dbReference>